<dbReference type="RefSeq" id="WP_085518386.1">
    <property type="nucleotide sequence ID" value="NZ_FXAW01000007.1"/>
</dbReference>
<keyword evidence="1" id="KW-0812">Transmembrane</keyword>
<reference evidence="4" key="1">
    <citation type="submission" date="2017-04" db="EMBL/GenBank/DDBJ databases">
        <authorList>
            <person name="Varghese N."/>
            <person name="Submissions S."/>
        </authorList>
    </citation>
    <scope>NUCLEOTIDE SEQUENCE [LARGE SCALE GENOMIC DNA]</scope>
    <source>
        <strain evidence="4">DSM 4125</strain>
    </source>
</reference>
<evidence type="ECO:0000313" key="4">
    <source>
        <dbReference type="Proteomes" id="UP000193804"/>
    </source>
</evidence>
<feature type="transmembrane region" description="Helical" evidence="1">
    <location>
        <begin position="64"/>
        <end position="84"/>
    </location>
</feature>
<dbReference type="PANTHER" id="PTHR42208:SF1">
    <property type="entry name" value="HEAVY METAL TRANSPORTER"/>
    <property type="match status" value="1"/>
</dbReference>
<sequence>MIWAALSIGLLGGIHCTFMCAPLMLGVFRNQSMAWGFAAYQTGRITTYIILGLALAFVGESLSILGWQNSLSIIMAIFIVYFYVLPARYRFLKFINKIESVPYQKVKNGFKKYIGKQDILSRFSIGLLNGLLPCGLVYLALLSSFATETIMDSVVFMAVFGLGTLPWLIGSVWAGKITFRKLNGITQKLRPALALTLALFLFLRGLEVQFIHIPLPDLGQAQTTMDIPICGKP</sequence>
<organism evidence="3 4">
    <name type="scientific">Marivirga sericea</name>
    <dbReference type="NCBI Taxonomy" id="1028"/>
    <lineage>
        <taxon>Bacteria</taxon>
        <taxon>Pseudomonadati</taxon>
        <taxon>Bacteroidota</taxon>
        <taxon>Cytophagia</taxon>
        <taxon>Cytophagales</taxon>
        <taxon>Marivirgaceae</taxon>
        <taxon>Marivirga</taxon>
    </lineage>
</organism>
<keyword evidence="1" id="KW-1133">Transmembrane helix</keyword>
<dbReference type="OrthoDB" id="594443at2"/>
<dbReference type="Proteomes" id="UP000193804">
    <property type="component" value="Unassembled WGS sequence"/>
</dbReference>
<feature type="transmembrane region" description="Helical" evidence="1">
    <location>
        <begin position="193"/>
        <end position="215"/>
    </location>
</feature>
<dbReference type="EMBL" id="FXAW01000007">
    <property type="protein sequence ID" value="SMG46242.1"/>
    <property type="molecule type" value="Genomic_DNA"/>
</dbReference>
<name>A0A1X7KYY4_9BACT</name>
<feature type="transmembrane region" description="Helical" evidence="1">
    <location>
        <begin position="153"/>
        <end position="173"/>
    </location>
</feature>
<feature type="transmembrane region" description="Helical" evidence="1">
    <location>
        <begin position="37"/>
        <end position="58"/>
    </location>
</feature>
<dbReference type="STRING" id="1028.SAMN05661096_03251"/>
<dbReference type="AlphaFoldDB" id="A0A1X7KYY4"/>
<keyword evidence="1" id="KW-0472">Membrane</keyword>
<accession>A0A1X7KYY4</accession>
<dbReference type="InterPro" id="IPR039447">
    <property type="entry name" value="UreH-like_TM_dom"/>
</dbReference>
<feature type="transmembrane region" description="Helical" evidence="1">
    <location>
        <begin position="6"/>
        <end position="25"/>
    </location>
</feature>
<dbReference type="PANTHER" id="PTHR42208">
    <property type="entry name" value="HEAVY METAL TRANSPORTER-RELATED"/>
    <property type="match status" value="1"/>
</dbReference>
<gene>
    <name evidence="3" type="ORF">SAMN05661096_03251</name>
</gene>
<feature type="domain" description="Urease accessory protein UreH-like transmembrane" evidence="2">
    <location>
        <begin position="4"/>
        <end position="195"/>
    </location>
</feature>
<proteinExistence type="predicted"/>
<dbReference type="Pfam" id="PF13386">
    <property type="entry name" value="DsbD_2"/>
    <property type="match status" value="1"/>
</dbReference>
<keyword evidence="4" id="KW-1185">Reference proteome</keyword>
<feature type="transmembrane region" description="Helical" evidence="1">
    <location>
        <begin position="119"/>
        <end position="141"/>
    </location>
</feature>
<protein>
    <recommendedName>
        <fullName evidence="2">Urease accessory protein UreH-like transmembrane domain-containing protein</fullName>
    </recommendedName>
</protein>
<evidence type="ECO:0000259" key="2">
    <source>
        <dbReference type="Pfam" id="PF13386"/>
    </source>
</evidence>
<evidence type="ECO:0000313" key="3">
    <source>
        <dbReference type="EMBL" id="SMG46242.1"/>
    </source>
</evidence>
<evidence type="ECO:0000256" key="1">
    <source>
        <dbReference type="SAM" id="Phobius"/>
    </source>
</evidence>